<accession>A0A9W9BH77</accession>
<comment type="caution">
    <text evidence="2">The sequence shown here is derived from an EMBL/GenBank/DDBJ whole genome shotgun (WGS) entry which is preliminary data.</text>
</comment>
<reference evidence="2" key="1">
    <citation type="submission" date="2022-09" db="EMBL/GenBank/DDBJ databases">
        <title>Chromosome-level assembly of Trichoderma breve T069, a fungus used in development of biopesticide product.</title>
        <authorList>
            <person name="Lin R."/>
            <person name="Liu T."/>
        </authorList>
    </citation>
    <scope>NUCLEOTIDE SEQUENCE</scope>
    <source>
        <strain evidence="2">T069</strain>
    </source>
</reference>
<sequence>MGTLNCTSAPESTPSDSGVAGQGILLSFMITAGLAIILSASVILADFRGRESTTRRKLLNGYSDSQIMQGIGIQSVGLAKMNSLVPYHFFLIWMLSLLSMATHNATLLALVRDYRRDWVLRWMRQLLMFVNLALSTVSGVFVLQTVAKGLDNRKQKFYRIIQIVGWILMAAVAIGAAIRIILLSQAFGHPSVKLSDEGEKDWSFGQLLSMLLLALPVVSVIEIYRGEIKVAPPVGDERQRLYDGELQSDPHVLTPFQPNPFFGSETDLFGKRGNRK</sequence>
<dbReference type="PANTHER" id="PTHR37577">
    <property type="entry name" value="INTEGRAL MEMBRANE PROTEIN"/>
    <property type="match status" value="1"/>
</dbReference>
<dbReference type="InterPro" id="IPR053018">
    <property type="entry name" value="Elsinochrome_Biosynth-Asso"/>
</dbReference>
<feature type="transmembrane region" description="Helical" evidence="1">
    <location>
        <begin position="202"/>
        <end position="224"/>
    </location>
</feature>
<dbReference type="AlphaFoldDB" id="A0A9W9BH77"/>
<keyword evidence="1" id="KW-1133">Transmembrane helix</keyword>
<keyword evidence="1" id="KW-0472">Membrane</keyword>
<feature type="transmembrane region" description="Helical" evidence="1">
    <location>
        <begin position="90"/>
        <end position="110"/>
    </location>
</feature>
<dbReference type="EMBL" id="JAOPEN010000002">
    <property type="protein sequence ID" value="KAJ4862427.1"/>
    <property type="molecule type" value="Genomic_DNA"/>
</dbReference>
<keyword evidence="1" id="KW-0812">Transmembrane</keyword>
<feature type="transmembrane region" description="Helical" evidence="1">
    <location>
        <begin position="24"/>
        <end position="47"/>
    </location>
</feature>
<dbReference type="RefSeq" id="XP_056031483.1">
    <property type="nucleotide sequence ID" value="XM_056170591.1"/>
</dbReference>
<protein>
    <submittedName>
        <fullName evidence="2">Uncharacterized protein</fullName>
    </submittedName>
</protein>
<feature type="transmembrane region" description="Helical" evidence="1">
    <location>
        <begin position="163"/>
        <end position="182"/>
    </location>
</feature>
<organism evidence="2 3">
    <name type="scientific">Trichoderma breve</name>
    <dbReference type="NCBI Taxonomy" id="2034170"/>
    <lineage>
        <taxon>Eukaryota</taxon>
        <taxon>Fungi</taxon>
        <taxon>Dikarya</taxon>
        <taxon>Ascomycota</taxon>
        <taxon>Pezizomycotina</taxon>
        <taxon>Sordariomycetes</taxon>
        <taxon>Hypocreomycetidae</taxon>
        <taxon>Hypocreales</taxon>
        <taxon>Hypocreaceae</taxon>
        <taxon>Trichoderma</taxon>
    </lineage>
</organism>
<keyword evidence="3" id="KW-1185">Reference proteome</keyword>
<evidence type="ECO:0000313" key="3">
    <source>
        <dbReference type="Proteomes" id="UP001140511"/>
    </source>
</evidence>
<dbReference type="PANTHER" id="PTHR37577:SF1">
    <property type="entry name" value="INTEGRAL MEMBRANE PROTEIN"/>
    <property type="match status" value="1"/>
</dbReference>
<evidence type="ECO:0000256" key="1">
    <source>
        <dbReference type="SAM" id="Phobius"/>
    </source>
</evidence>
<feature type="transmembrane region" description="Helical" evidence="1">
    <location>
        <begin position="122"/>
        <end position="143"/>
    </location>
</feature>
<name>A0A9W9BH77_9HYPO</name>
<dbReference type="Proteomes" id="UP001140511">
    <property type="component" value="Unassembled WGS sequence"/>
</dbReference>
<dbReference type="GeneID" id="80865279"/>
<evidence type="ECO:0000313" key="2">
    <source>
        <dbReference type="EMBL" id="KAJ4862427.1"/>
    </source>
</evidence>
<gene>
    <name evidence="2" type="ORF">T069G_03381</name>
</gene>
<proteinExistence type="predicted"/>